<dbReference type="InterPro" id="IPR045178">
    <property type="entry name" value="Fhl1/FHA1"/>
</dbReference>
<feature type="compositionally biased region" description="Low complexity" evidence="4">
    <location>
        <begin position="802"/>
        <end position="867"/>
    </location>
</feature>
<dbReference type="GO" id="GO:0003700">
    <property type="term" value="F:DNA-binding transcription factor activity"/>
    <property type="evidence" value="ECO:0007669"/>
    <property type="project" value="InterPro"/>
</dbReference>
<reference evidence="7 8" key="1">
    <citation type="journal article" date="2004" name="Nature">
        <title>Genome evolution in yeasts.</title>
        <authorList>
            <consortium name="Genolevures"/>
            <person name="Dujon B."/>
            <person name="Sherman D."/>
            <person name="Fischer G."/>
            <person name="Durrens P."/>
            <person name="Casaregola S."/>
            <person name="Lafontaine I."/>
            <person name="de Montigny J."/>
            <person name="Marck C."/>
            <person name="Neuveglise C."/>
            <person name="Talla E."/>
            <person name="Goffard N."/>
            <person name="Frangeul L."/>
            <person name="Aigle M."/>
            <person name="Anthouard V."/>
            <person name="Babour A."/>
            <person name="Barbe V."/>
            <person name="Barnay S."/>
            <person name="Blanchin S."/>
            <person name="Beckerich J.M."/>
            <person name="Beyne E."/>
            <person name="Bleykasten C."/>
            <person name="Boisrame A."/>
            <person name="Boyer J."/>
            <person name="Cattolico L."/>
            <person name="Confanioleri F."/>
            <person name="de Daruvar A."/>
            <person name="Despons L."/>
            <person name="Fabre E."/>
            <person name="Fairhead C."/>
            <person name="Ferry-Dumazet H."/>
            <person name="Groppi A."/>
            <person name="Hantraye F."/>
            <person name="Hennequin C."/>
            <person name="Jauniaux N."/>
            <person name="Joyet P."/>
            <person name="Kachouri R."/>
            <person name="Kerrest A."/>
            <person name="Koszul R."/>
            <person name="Lemaire M."/>
            <person name="Lesur I."/>
            <person name="Ma L."/>
            <person name="Muller H."/>
            <person name="Nicaud J.M."/>
            <person name="Nikolski M."/>
            <person name="Oztas S."/>
            <person name="Ozier-Kalogeropoulos O."/>
            <person name="Pellenz S."/>
            <person name="Potier S."/>
            <person name="Richard G.F."/>
            <person name="Straub M.L."/>
            <person name="Suleau A."/>
            <person name="Swennene D."/>
            <person name="Tekaia F."/>
            <person name="Wesolowski-Louvel M."/>
            <person name="Westhof E."/>
            <person name="Wirth B."/>
            <person name="Zeniou-Meyer M."/>
            <person name="Zivanovic I."/>
            <person name="Bolotin-Fukuhara M."/>
            <person name="Thierry A."/>
            <person name="Bouchier C."/>
            <person name="Caudron B."/>
            <person name="Scarpelli C."/>
            <person name="Gaillardin C."/>
            <person name="Weissenbach J."/>
            <person name="Wincker P."/>
            <person name="Souciet J.L."/>
        </authorList>
    </citation>
    <scope>NUCLEOTIDE SEQUENCE [LARGE SCALE GENOMIC DNA]</scope>
    <source>
        <strain evidence="8">CLIB 122 / E 150</strain>
    </source>
</reference>
<dbReference type="STRING" id="284591.Q6CEJ1"/>
<evidence type="ECO:0000256" key="1">
    <source>
        <dbReference type="ARBA" id="ARBA00023125"/>
    </source>
</evidence>
<feature type="domain" description="FHA" evidence="5">
    <location>
        <begin position="122"/>
        <end position="178"/>
    </location>
</feature>
<feature type="compositionally biased region" description="Low complexity" evidence="4">
    <location>
        <begin position="877"/>
        <end position="933"/>
    </location>
</feature>
<dbReference type="OMA" id="SQHATHE"/>
<dbReference type="Pfam" id="PF00250">
    <property type="entry name" value="Forkhead"/>
    <property type="match status" value="1"/>
</dbReference>
<dbReference type="SMART" id="SM00339">
    <property type="entry name" value="FH"/>
    <property type="match status" value="1"/>
</dbReference>
<dbReference type="InterPro" id="IPR036390">
    <property type="entry name" value="WH_DNA-bd_sf"/>
</dbReference>
<feature type="compositionally biased region" description="Basic and acidic residues" evidence="4">
    <location>
        <begin position="50"/>
        <end position="66"/>
    </location>
</feature>
<dbReference type="InterPro" id="IPR001766">
    <property type="entry name" value="Fork_head_dom"/>
</dbReference>
<keyword evidence="1 3" id="KW-0238">DNA-binding</keyword>
<dbReference type="InterPro" id="IPR008984">
    <property type="entry name" value="SMAD_FHA_dom_sf"/>
</dbReference>
<organism evidence="7 8">
    <name type="scientific">Yarrowia lipolytica (strain CLIB 122 / E 150)</name>
    <name type="common">Yeast</name>
    <name type="synonym">Candida lipolytica</name>
    <dbReference type="NCBI Taxonomy" id="284591"/>
    <lineage>
        <taxon>Eukaryota</taxon>
        <taxon>Fungi</taxon>
        <taxon>Dikarya</taxon>
        <taxon>Ascomycota</taxon>
        <taxon>Saccharomycotina</taxon>
        <taxon>Dipodascomycetes</taxon>
        <taxon>Dipodascales</taxon>
        <taxon>Dipodascales incertae sedis</taxon>
        <taxon>Yarrowia</taxon>
    </lineage>
</organism>
<sequence>MNDSVSTPLVKKEDSLGLDDEATVLRRPSMNSTFPQISPPAMMALSSQHATHELDFPNIQPKRESPDNPNNTNDGGEQVKLEEPLPPLMDEIESGDDDSSRVSAYARLDFESFTFYVQTLQVVLGRRVENSSSMVDVHLGDTKAISRKHAKIFYNFGTQRFELSVLGRNGAFVDDVFVETGSTVPLKDGTKVQVGTIPFSFVLPSLPDHTTGSPTPINPADALSMRSNNIRVLSRQGSPAIVSPRKKSTGSSNSKQSTKSATGSPGTPVLDPLDYNLPTEVTEANASSSSVNLFEQENSKYTENMDVKYDSDKYSDKYDLPLDDMDLDDAVDASLSDLQPVYPTGSQYNMPSQQQHQHNQHQQSNMQPGNMFQQQKPQSKPRKQPKREYQLHEIPEEYRTKPNFSFSHLIATALEQAPDKGVSLAEIYRSIQEIFPYYKYCPHGWQNSVRHNLSSSKTFRKVSKEGKGWLWGIDREWCAERDRQKRKSTLSKNKSMRPDSHIPGSAPNPAFSNFSVNNFDSGEVKMYSPDTNTYGTQIDLNSHNTDAHGGQTMTFDQNKNDGGVNVIDFSSANFTLDNNASTSSSSAGSSSQPRGGQEIKFMPGSGPNGVIDFSSQPKARQKTIAEMAQEIQLQNSGSQQRMYQSPYQSQTTPAGGMGQQNTSSQQARAQAGSSAGGKATAPKLGKDAMKILALLQQKISQQFQQQLGGKAPSSALITNALAIAIAQATKKNPSGGVNALQSLLNGDNQQQLNQIVMAAYNAVKTKQDAQGGGNSSNSRQPTPQQSTPQQSTLQIKQERPMSTQQQGQSQFSTQTQFQSQSPAPQYSPPAQASPQISQPQMSQSPQIVTSGTPGASGSMPGSATASPAPAPAPVQAPVPVQTQAPAQHTTAPQARPAVPGTSSAVPTPSASSAPATAPAGSSSSPATAKPAGGLTSLSNSDTTIAQVLEQASKISNPSPAVQAALKQLRAHAEKYGADIPIGSLGKLPKPGDKRKAEDPPSAHEQPAKKPLNN</sequence>
<dbReference type="CDD" id="cd22701">
    <property type="entry name" value="FHA_FKH1-like"/>
    <property type="match status" value="1"/>
</dbReference>
<dbReference type="PROSITE" id="PS50039">
    <property type="entry name" value="FORK_HEAD_3"/>
    <property type="match status" value="1"/>
</dbReference>
<dbReference type="CDD" id="cd00059">
    <property type="entry name" value="FH_FOX"/>
    <property type="match status" value="1"/>
</dbReference>
<dbReference type="Pfam" id="PF00498">
    <property type="entry name" value="FHA"/>
    <property type="match status" value="1"/>
</dbReference>
<dbReference type="EMBL" id="CR382128">
    <property type="protein sequence ID" value="CAG83172.1"/>
    <property type="molecule type" value="Genomic_DNA"/>
</dbReference>
<dbReference type="PANTHER" id="PTHR21712">
    <property type="entry name" value="PRE-RRNA-PROCESSING PROTEIN FHL1"/>
    <property type="match status" value="1"/>
</dbReference>
<feature type="compositionally biased region" description="Low complexity" evidence="4">
    <location>
        <begin position="663"/>
        <end position="677"/>
    </location>
</feature>
<feature type="region of interest" description="Disordered" evidence="4">
    <location>
        <begin position="579"/>
        <end position="682"/>
    </location>
</feature>
<feature type="region of interest" description="Disordered" evidence="4">
    <location>
        <begin position="766"/>
        <end position="938"/>
    </location>
</feature>
<dbReference type="InterPro" id="IPR030456">
    <property type="entry name" value="TF_fork_head_CS_2"/>
</dbReference>
<evidence type="ECO:0000313" key="7">
    <source>
        <dbReference type="EMBL" id="CAG83172.1"/>
    </source>
</evidence>
<dbReference type="KEGG" id="yli:2907328"/>
<feature type="compositionally biased region" description="Basic and acidic residues" evidence="4">
    <location>
        <begin position="386"/>
        <end position="395"/>
    </location>
</feature>
<name>Q6CEJ1_YARLI</name>
<feature type="compositionally biased region" description="Polar residues" evidence="4">
    <location>
        <begin position="249"/>
        <end position="265"/>
    </location>
</feature>
<evidence type="ECO:0000259" key="6">
    <source>
        <dbReference type="PROSITE" id="PS50039"/>
    </source>
</evidence>
<feature type="region of interest" description="Disordered" evidence="4">
    <location>
        <begin position="482"/>
        <end position="514"/>
    </location>
</feature>
<protein>
    <submittedName>
        <fullName evidence="7">YALI0B15246p</fullName>
    </submittedName>
</protein>
<keyword evidence="2 3" id="KW-0539">Nucleus</keyword>
<accession>Q6CEJ1</accession>
<feature type="compositionally biased region" description="Low complexity" evidence="4">
    <location>
        <begin position="580"/>
        <end position="591"/>
    </location>
</feature>
<dbReference type="Proteomes" id="UP000001300">
    <property type="component" value="Chromosome B"/>
</dbReference>
<proteinExistence type="predicted"/>
<feature type="region of interest" description="Disordered" evidence="4">
    <location>
        <begin position="234"/>
        <end position="275"/>
    </location>
</feature>
<dbReference type="GO" id="GO:0006355">
    <property type="term" value="P:regulation of DNA-templated transcription"/>
    <property type="evidence" value="ECO:0000318"/>
    <property type="project" value="GO_Central"/>
</dbReference>
<dbReference type="InParanoid" id="Q6CEJ1"/>
<dbReference type="VEuPathDB" id="FungiDB:YALI0_B15246g"/>
<dbReference type="GO" id="GO:0060962">
    <property type="term" value="P:regulation of ribosomal protein gene transcription by RNA polymerase II"/>
    <property type="evidence" value="ECO:0007669"/>
    <property type="project" value="InterPro"/>
</dbReference>
<feature type="region of interest" description="Disordered" evidence="4">
    <location>
        <begin position="975"/>
        <end position="1013"/>
    </location>
</feature>
<feature type="DNA-binding region" description="Fork-head" evidence="3">
    <location>
        <begin position="401"/>
        <end position="487"/>
    </location>
</feature>
<dbReference type="PROSITE" id="PS50006">
    <property type="entry name" value="FHA_DOMAIN"/>
    <property type="match status" value="1"/>
</dbReference>
<gene>
    <name evidence="7" type="ORF">YALI0_B15246g</name>
</gene>
<dbReference type="Gene3D" id="2.60.200.20">
    <property type="match status" value="1"/>
</dbReference>
<dbReference type="SUPFAM" id="SSF49879">
    <property type="entry name" value="SMAD/FHA domain"/>
    <property type="match status" value="1"/>
</dbReference>
<dbReference type="GO" id="GO:0005634">
    <property type="term" value="C:nucleus"/>
    <property type="evidence" value="ECO:0000318"/>
    <property type="project" value="GO_Central"/>
</dbReference>
<dbReference type="SUPFAM" id="SSF46785">
    <property type="entry name" value="Winged helix' DNA-binding domain"/>
    <property type="match status" value="1"/>
</dbReference>
<dbReference type="Gene3D" id="1.10.10.10">
    <property type="entry name" value="Winged helix-like DNA-binding domain superfamily/Winged helix DNA-binding domain"/>
    <property type="match status" value="1"/>
</dbReference>
<evidence type="ECO:0000313" key="8">
    <source>
        <dbReference type="Proteomes" id="UP000001300"/>
    </source>
</evidence>
<dbReference type="AlphaFoldDB" id="Q6CEJ1"/>
<dbReference type="PANTHER" id="PTHR21712:SF29">
    <property type="entry name" value="PRE-RRNA-PROCESSING PROTEIN FHL1"/>
    <property type="match status" value="1"/>
</dbReference>
<dbReference type="HOGENOM" id="CLU_297403_0_0_1"/>
<dbReference type="GO" id="GO:0043565">
    <property type="term" value="F:sequence-specific DNA binding"/>
    <property type="evidence" value="ECO:0000318"/>
    <property type="project" value="GO_Central"/>
</dbReference>
<feature type="compositionally biased region" description="Basic and acidic residues" evidence="4">
    <location>
        <begin position="989"/>
        <end position="1007"/>
    </location>
</feature>
<feature type="domain" description="Fork-head" evidence="6">
    <location>
        <begin position="401"/>
        <end position="487"/>
    </location>
</feature>
<evidence type="ECO:0000256" key="3">
    <source>
        <dbReference type="PROSITE-ProRule" id="PRU00089"/>
    </source>
</evidence>
<feature type="region of interest" description="Disordered" evidence="4">
    <location>
        <begin position="1"/>
        <end position="83"/>
    </location>
</feature>
<dbReference type="PROSITE" id="PS00658">
    <property type="entry name" value="FORK_HEAD_2"/>
    <property type="match status" value="1"/>
</dbReference>
<feature type="compositionally biased region" description="Low complexity" evidence="4">
    <location>
        <begin position="349"/>
        <end position="378"/>
    </location>
</feature>
<feature type="compositionally biased region" description="Low complexity" evidence="4">
    <location>
        <begin position="775"/>
        <end position="792"/>
    </location>
</feature>
<evidence type="ECO:0000256" key="4">
    <source>
        <dbReference type="SAM" id="MobiDB-lite"/>
    </source>
</evidence>
<keyword evidence="8" id="KW-1185">Reference proteome</keyword>
<feature type="region of interest" description="Disordered" evidence="4">
    <location>
        <begin position="337"/>
        <end position="395"/>
    </location>
</feature>
<dbReference type="OrthoDB" id="5954824at2759"/>
<dbReference type="InterPro" id="IPR000253">
    <property type="entry name" value="FHA_dom"/>
</dbReference>
<dbReference type="PRINTS" id="PR00053">
    <property type="entry name" value="FORKHEAD"/>
</dbReference>
<evidence type="ECO:0000259" key="5">
    <source>
        <dbReference type="PROSITE" id="PS50006"/>
    </source>
</evidence>
<evidence type="ECO:0000256" key="2">
    <source>
        <dbReference type="ARBA" id="ARBA00023242"/>
    </source>
</evidence>
<comment type="subcellular location">
    <subcellularLocation>
        <location evidence="3">Nucleus</location>
    </subcellularLocation>
</comment>
<dbReference type="RefSeq" id="XP_500921.3">
    <property type="nucleotide sequence ID" value="XM_500921.3"/>
</dbReference>
<dbReference type="InterPro" id="IPR036388">
    <property type="entry name" value="WH-like_DNA-bd_sf"/>
</dbReference>
<feature type="compositionally biased region" description="Polar residues" evidence="4">
    <location>
        <begin position="631"/>
        <end position="653"/>
    </location>
</feature>
<dbReference type="SMART" id="SM00240">
    <property type="entry name" value="FHA"/>
    <property type="match status" value="1"/>
</dbReference>